<evidence type="ECO:0000313" key="4">
    <source>
        <dbReference type="Proteomes" id="UP000675781"/>
    </source>
</evidence>
<dbReference type="PANTHER" id="PTHR48207">
    <property type="entry name" value="SUCCINATE--HYDROXYMETHYLGLUTARATE COA-TRANSFERASE"/>
    <property type="match status" value="1"/>
</dbReference>
<dbReference type="InterPro" id="IPR050483">
    <property type="entry name" value="CoA-transferase_III_domain"/>
</dbReference>
<name>A0A941EZP9_9ACTN</name>
<accession>A0A941EZP9</accession>
<dbReference type="Gene3D" id="3.30.1540.10">
    <property type="entry name" value="formyl-coa transferase, domain 3"/>
    <property type="match status" value="1"/>
</dbReference>
<dbReference type="AlphaFoldDB" id="A0A941EZP9"/>
<organism evidence="3 4">
    <name type="scientific">Actinospica durhamensis</name>
    <dbReference type="NCBI Taxonomy" id="1508375"/>
    <lineage>
        <taxon>Bacteria</taxon>
        <taxon>Bacillati</taxon>
        <taxon>Actinomycetota</taxon>
        <taxon>Actinomycetes</taxon>
        <taxon>Catenulisporales</taxon>
        <taxon>Actinospicaceae</taxon>
        <taxon>Actinospica</taxon>
    </lineage>
</organism>
<dbReference type="InterPro" id="IPR003673">
    <property type="entry name" value="CoA-Trfase_fam_III"/>
</dbReference>
<proteinExistence type="predicted"/>
<dbReference type="GO" id="GO:0008410">
    <property type="term" value="F:CoA-transferase activity"/>
    <property type="evidence" value="ECO:0007669"/>
    <property type="project" value="TreeGrafter"/>
</dbReference>
<sequence length="204" mass="21905">PGQRVEVSLLGSLLSGLSNHSSGYLAAGVVPGALGNAHPSIAPYEVYQAADRPLVIAAGNDRQFERLCTALGAPGLAAQPRFAANRDRVAHRTELAEELNRLLSARGADAWFAALSEAGVPCGPINDLAEAFALAERLGLDAVAQVADPRRGRTLRQVAHPIAFSETPARYRSAPPRLNEDGDELRRLLARYAEQTAPRRERRD</sequence>
<gene>
    <name evidence="3" type="ORF">KDL01_40800</name>
</gene>
<dbReference type="Gene3D" id="3.40.50.10540">
    <property type="entry name" value="Crotonobetainyl-coa:carnitine coa-transferase, domain 1"/>
    <property type="match status" value="1"/>
</dbReference>
<dbReference type="InterPro" id="IPR023606">
    <property type="entry name" value="CoA-Trfase_III_dom_1_sf"/>
</dbReference>
<dbReference type="Proteomes" id="UP000675781">
    <property type="component" value="Unassembled WGS sequence"/>
</dbReference>
<dbReference type="EMBL" id="JAGSOG010000533">
    <property type="protein sequence ID" value="MBR7839662.1"/>
    <property type="molecule type" value="Genomic_DNA"/>
</dbReference>
<evidence type="ECO:0000313" key="3">
    <source>
        <dbReference type="EMBL" id="MBR7839662.1"/>
    </source>
</evidence>
<dbReference type="InterPro" id="IPR044855">
    <property type="entry name" value="CoA-Trfase_III_dom3_sf"/>
</dbReference>
<evidence type="ECO:0000256" key="1">
    <source>
        <dbReference type="ARBA" id="ARBA00022679"/>
    </source>
</evidence>
<dbReference type="SUPFAM" id="SSF89796">
    <property type="entry name" value="CoA-transferase family III (CaiB/BaiF)"/>
    <property type="match status" value="1"/>
</dbReference>
<comment type="caution">
    <text evidence="3">The sequence shown here is derived from an EMBL/GenBank/DDBJ whole genome shotgun (WGS) entry which is preliminary data.</text>
</comment>
<dbReference type="RefSeq" id="WP_212534084.1">
    <property type="nucleotide sequence ID" value="NZ_JAGSOG010000533.1"/>
</dbReference>
<dbReference type="PANTHER" id="PTHR48207:SF3">
    <property type="entry name" value="SUCCINATE--HYDROXYMETHYLGLUTARATE COA-TRANSFERASE"/>
    <property type="match status" value="1"/>
</dbReference>
<dbReference type="Pfam" id="PF02515">
    <property type="entry name" value="CoA_transf_3"/>
    <property type="match status" value="1"/>
</dbReference>
<keyword evidence="4" id="KW-1185">Reference proteome</keyword>
<evidence type="ECO:0000256" key="2">
    <source>
        <dbReference type="SAM" id="MobiDB-lite"/>
    </source>
</evidence>
<feature type="region of interest" description="Disordered" evidence="2">
    <location>
        <begin position="166"/>
        <end position="185"/>
    </location>
</feature>
<keyword evidence="1 3" id="KW-0808">Transferase</keyword>
<feature type="non-terminal residue" evidence="3">
    <location>
        <position position="1"/>
    </location>
</feature>
<reference evidence="3" key="1">
    <citation type="submission" date="2021-04" db="EMBL/GenBank/DDBJ databases">
        <title>Genome based classification of Actinospica acidithermotolerans sp. nov., an actinobacterium isolated from an Indonesian hot spring.</title>
        <authorList>
            <person name="Kusuma A.B."/>
            <person name="Putra K.E."/>
            <person name="Nafisah S."/>
            <person name="Loh J."/>
            <person name="Nouioui I."/>
            <person name="Goodfellow M."/>
        </authorList>
    </citation>
    <scope>NUCLEOTIDE SEQUENCE</scope>
    <source>
        <strain evidence="3">CSCA 57</strain>
    </source>
</reference>
<protein>
    <submittedName>
        <fullName evidence="3">CoA transferase</fullName>
    </submittedName>
</protein>